<organism evidence="1 2">
    <name type="scientific">Enterococcus lacertideformus</name>
    <dbReference type="NCBI Taxonomy" id="2771493"/>
    <lineage>
        <taxon>Bacteria</taxon>
        <taxon>Bacillati</taxon>
        <taxon>Bacillota</taxon>
        <taxon>Bacilli</taxon>
        <taxon>Lactobacillales</taxon>
        <taxon>Enterococcaceae</taxon>
        <taxon>Enterococcus</taxon>
    </lineage>
</organism>
<dbReference type="Proteomes" id="UP000637757">
    <property type="component" value="Unassembled WGS sequence"/>
</dbReference>
<evidence type="ECO:0000313" key="2">
    <source>
        <dbReference type="Proteomes" id="UP000637757"/>
    </source>
</evidence>
<evidence type="ECO:0000313" key="1">
    <source>
        <dbReference type="EMBL" id="MBF8808093.1"/>
    </source>
</evidence>
<comment type="caution">
    <text evidence="1">The sequence shown here is derived from an EMBL/GenBank/DDBJ whole genome shotgun (WGS) entry which is preliminary data.</text>
</comment>
<gene>
    <name evidence="1" type="ORF">IC227_06925</name>
</gene>
<dbReference type="EMBL" id="JADAKE010000016">
    <property type="protein sequence ID" value="MBF8808093.1"/>
    <property type="molecule type" value="Genomic_DNA"/>
</dbReference>
<proteinExistence type="predicted"/>
<protein>
    <submittedName>
        <fullName evidence="1">Uncharacterized protein</fullName>
    </submittedName>
</protein>
<accession>A0A931AYU8</accession>
<dbReference type="AlphaFoldDB" id="A0A931AYU8"/>
<keyword evidence="2" id="KW-1185">Reference proteome</keyword>
<name>A0A931AYU8_9ENTE</name>
<reference evidence="1" key="1">
    <citation type="submission" date="2020-09" db="EMBL/GenBank/DDBJ databases">
        <title>Genomic insights into the novelty and pathogenicity of a unique biofilm-forming Enterococcus sp. bacteria (Enterococcus lacertideformus) identified in reptiles.</title>
        <authorList>
            <person name="Agius J.E."/>
            <person name="Phalen D.N."/>
            <person name="Rose K."/>
            <person name="Eden J.-S."/>
        </authorList>
    </citation>
    <scope>NUCLEOTIDE SEQUENCE</scope>
    <source>
        <strain evidence="1">PHRS 0518</strain>
    </source>
</reference>
<sequence length="61" mass="6917">MYAGSQVLLELINRRNAEVPLFLDFFVSNENTINEGESETQHLYQVDGKGVVILMVSKFVL</sequence>